<dbReference type="SUPFAM" id="SSF54523">
    <property type="entry name" value="Pili subunits"/>
    <property type="match status" value="1"/>
</dbReference>
<evidence type="ECO:0000256" key="6">
    <source>
        <dbReference type="SAM" id="Phobius"/>
    </source>
</evidence>
<evidence type="ECO:0000256" key="2">
    <source>
        <dbReference type="ARBA" id="ARBA00022481"/>
    </source>
</evidence>
<evidence type="ECO:0000256" key="3">
    <source>
        <dbReference type="ARBA" id="ARBA00022692"/>
    </source>
</evidence>
<evidence type="ECO:0000256" key="1">
    <source>
        <dbReference type="ARBA" id="ARBA00004167"/>
    </source>
</evidence>
<dbReference type="InterPro" id="IPR045584">
    <property type="entry name" value="Pilin-like"/>
</dbReference>
<dbReference type="KEGG" id="amt:Amet_3479"/>
<dbReference type="PRINTS" id="PR00813">
    <property type="entry name" value="BCTERIALGSPG"/>
</dbReference>
<keyword evidence="5 6" id="KW-0472">Membrane</keyword>
<evidence type="ECO:0000256" key="5">
    <source>
        <dbReference type="ARBA" id="ARBA00023136"/>
    </source>
</evidence>
<evidence type="ECO:0000313" key="7">
    <source>
        <dbReference type="EMBL" id="ABR49607.1"/>
    </source>
</evidence>
<reference evidence="8" key="1">
    <citation type="journal article" date="2016" name="Genome Announc.">
        <title>Complete genome sequence of Alkaliphilus metalliredigens strain QYMF, an alkaliphilic and metal-reducing bacterium isolated from borax-contaminated leachate ponds.</title>
        <authorList>
            <person name="Hwang C."/>
            <person name="Copeland A."/>
            <person name="Lucas S."/>
            <person name="Lapidus A."/>
            <person name="Barry K."/>
            <person name="Detter J.C."/>
            <person name="Glavina Del Rio T."/>
            <person name="Hammon N."/>
            <person name="Israni S."/>
            <person name="Dalin E."/>
            <person name="Tice H."/>
            <person name="Pitluck S."/>
            <person name="Chertkov O."/>
            <person name="Brettin T."/>
            <person name="Bruce D."/>
            <person name="Han C."/>
            <person name="Schmutz J."/>
            <person name="Larimer F."/>
            <person name="Land M.L."/>
            <person name="Hauser L."/>
            <person name="Kyrpides N."/>
            <person name="Mikhailova N."/>
            <person name="Ye Q."/>
            <person name="Zhou J."/>
            <person name="Richardson P."/>
            <person name="Fields M.W."/>
        </authorList>
    </citation>
    <scope>NUCLEOTIDE SEQUENCE [LARGE SCALE GENOMIC DNA]</scope>
    <source>
        <strain evidence="8">QYMF</strain>
    </source>
</reference>
<dbReference type="InterPro" id="IPR012902">
    <property type="entry name" value="N_methyl_site"/>
</dbReference>
<dbReference type="NCBIfam" id="TIGR02532">
    <property type="entry name" value="IV_pilin_GFxxxE"/>
    <property type="match status" value="1"/>
</dbReference>
<organism evidence="7 8">
    <name type="scientific">Alkaliphilus metalliredigens (strain QYMF)</name>
    <dbReference type="NCBI Taxonomy" id="293826"/>
    <lineage>
        <taxon>Bacteria</taxon>
        <taxon>Bacillati</taxon>
        <taxon>Bacillota</taxon>
        <taxon>Clostridia</taxon>
        <taxon>Peptostreptococcales</taxon>
        <taxon>Natronincolaceae</taxon>
        <taxon>Alkaliphilus</taxon>
    </lineage>
</organism>
<dbReference type="GO" id="GO:0015627">
    <property type="term" value="C:type II protein secretion system complex"/>
    <property type="evidence" value="ECO:0007669"/>
    <property type="project" value="InterPro"/>
</dbReference>
<dbReference type="HOGENOM" id="CLU_091705_7_3_9"/>
<keyword evidence="2" id="KW-0488">Methylation</keyword>
<evidence type="ECO:0000313" key="8">
    <source>
        <dbReference type="Proteomes" id="UP000001572"/>
    </source>
</evidence>
<accession>A6TTT9</accession>
<dbReference type="PANTHER" id="PTHR30093:SF44">
    <property type="entry name" value="TYPE II SECRETION SYSTEM CORE PROTEIN G"/>
    <property type="match status" value="1"/>
</dbReference>
<sequence length="112" mass="11913">MIQIFSKKIRNKKGFTLIELIVVIAILGILAGIAVPRFASTQDNAKNKAHNANVRTIESAVSVYMANTNTALDAMDDIDVLTPDYLQAVPANPTGGDAYTIVNGVVSPGLIE</sequence>
<dbReference type="AlphaFoldDB" id="A6TTT9"/>
<dbReference type="Gene3D" id="3.30.700.10">
    <property type="entry name" value="Glycoprotein, Type 4 Pilin"/>
    <property type="match status" value="1"/>
</dbReference>
<dbReference type="PANTHER" id="PTHR30093">
    <property type="entry name" value="GENERAL SECRETION PATHWAY PROTEIN G"/>
    <property type="match status" value="1"/>
</dbReference>
<evidence type="ECO:0000256" key="4">
    <source>
        <dbReference type="ARBA" id="ARBA00022989"/>
    </source>
</evidence>
<dbReference type="PROSITE" id="PS00409">
    <property type="entry name" value="PROKAR_NTER_METHYL"/>
    <property type="match status" value="1"/>
</dbReference>
<feature type="transmembrane region" description="Helical" evidence="6">
    <location>
        <begin position="20"/>
        <end position="39"/>
    </location>
</feature>
<dbReference type="RefSeq" id="WP_012064570.1">
    <property type="nucleotide sequence ID" value="NC_009633.1"/>
</dbReference>
<protein>
    <submittedName>
        <fullName evidence="7">Putative type IV pilin</fullName>
    </submittedName>
</protein>
<dbReference type="InterPro" id="IPR000983">
    <property type="entry name" value="Bac_GSPG_pilin"/>
</dbReference>
<dbReference type="STRING" id="293826.Amet_3479"/>
<keyword evidence="4 6" id="KW-1133">Transmembrane helix</keyword>
<gene>
    <name evidence="7" type="ordered locus">Amet_3479</name>
</gene>
<keyword evidence="3 6" id="KW-0812">Transmembrane</keyword>
<dbReference type="OrthoDB" id="1819208at2"/>
<dbReference type="Pfam" id="PF07963">
    <property type="entry name" value="N_methyl"/>
    <property type="match status" value="1"/>
</dbReference>
<dbReference type="EMBL" id="CP000724">
    <property type="protein sequence ID" value="ABR49607.1"/>
    <property type="molecule type" value="Genomic_DNA"/>
</dbReference>
<comment type="subcellular location">
    <subcellularLocation>
        <location evidence="1">Membrane</location>
        <topology evidence="1">Single-pass membrane protein</topology>
    </subcellularLocation>
</comment>
<dbReference type="GO" id="GO:0015628">
    <property type="term" value="P:protein secretion by the type II secretion system"/>
    <property type="evidence" value="ECO:0007669"/>
    <property type="project" value="InterPro"/>
</dbReference>
<name>A6TTT9_ALKMQ</name>
<dbReference type="GO" id="GO:0016020">
    <property type="term" value="C:membrane"/>
    <property type="evidence" value="ECO:0007669"/>
    <property type="project" value="UniProtKB-SubCell"/>
</dbReference>
<proteinExistence type="predicted"/>
<dbReference type="eggNOG" id="COG2165">
    <property type="taxonomic scope" value="Bacteria"/>
</dbReference>
<keyword evidence="8" id="KW-1185">Reference proteome</keyword>
<dbReference type="Proteomes" id="UP000001572">
    <property type="component" value="Chromosome"/>
</dbReference>